<feature type="compositionally biased region" description="Basic residues" evidence="1">
    <location>
        <begin position="196"/>
        <end position="226"/>
    </location>
</feature>
<sequence length="397" mass="42202">EAAGGGCDLGRADGRRAPGDAGRHRDAGEVRVAVGRPGCGRPQRRRRGPGGDRTTGRAARTDHHRGPVAPALAVRCRADPGAAARPPRHGVAAGLPAVASVRGGRRRAPWARLRRHEGGAGPGLRCCCSPARPSRPDDPRHGRRGGRVTQQPGADRGGGAGMQRRAGPGGRRRARCPQDRAQGCVDVLGAGDGPGRARRPGPRGRRQRGPRARPPAARRGRARGSRPRHDGDADRHGSGHGRQHGARRRHVRRRRARARRGRAGPGGCRDAVTAAGAARRADHRDRGPEPPTPGGGQLGRPLRPGGHPGRRAGTADAAPGGRRRWFGRQFHRRRGRADVGRARRRRRGCARRRRARPGGGAGPARGAGGRARVGRPGDPRLVRRHQPDRTVWCGATM</sequence>
<feature type="compositionally biased region" description="Low complexity" evidence="1">
    <location>
        <begin position="299"/>
        <end position="315"/>
    </location>
</feature>
<feature type="non-terminal residue" evidence="2">
    <location>
        <position position="1"/>
    </location>
</feature>
<evidence type="ECO:0000313" key="2">
    <source>
        <dbReference type="EMBL" id="CAA9241057.1"/>
    </source>
</evidence>
<dbReference type="EMBL" id="CADCTN010000111">
    <property type="protein sequence ID" value="CAA9241057.1"/>
    <property type="molecule type" value="Genomic_DNA"/>
</dbReference>
<accession>A0A6J4I4S8</accession>
<feature type="compositionally biased region" description="Gly residues" evidence="1">
    <location>
        <begin position="357"/>
        <end position="371"/>
    </location>
</feature>
<feature type="compositionally biased region" description="Basic and acidic residues" evidence="1">
    <location>
        <begin position="10"/>
        <end position="29"/>
    </location>
</feature>
<evidence type="ECO:0000256" key="1">
    <source>
        <dbReference type="SAM" id="MobiDB-lite"/>
    </source>
</evidence>
<feature type="compositionally biased region" description="Basic residues" evidence="1">
    <location>
        <begin position="342"/>
        <end position="356"/>
    </location>
</feature>
<proteinExistence type="predicted"/>
<feature type="compositionally biased region" description="Low complexity" evidence="1">
    <location>
        <begin position="268"/>
        <end position="278"/>
    </location>
</feature>
<organism evidence="2">
    <name type="scientific">uncultured Blastococcus sp</name>
    <dbReference type="NCBI Taxonomy" id="217144"/>
    <lineage>
        <taxon>Bacteria</taxon>
        <taxon>Bacillati</taxon>
        <taxon>Actinomycetota</taxon>
        <taxon>Actinomycetes</taxon>
        <taxon>Geodermatophilales</taxon>
        <taxon>Geodermatophilaceae</taxon>
        <taxon>Blastococcus</taxon>
        <taxon>environmental samples</taxon>
    </lineage>
</organism>
<feature type="compositionally biased region" description="Basic residues" evidence="1">
    <location>
        <begin position="321"/>
        <end position="335"/>
    </location>
</feature>
<dbReference type="AlphaFoldDB" id="A0A6J4I4S8"/>
<reference evidence="2" key="1">
    <citation type="submission" date="2020-02" db="EMBL/GenBank/DDBJ databases">
        <authorList>
            <person name="Meier V. D."/>
        </authorList>
    </citation>
    <scope>NUCLEOTIDE SEQUENCE</scope>
    <source>
        <strain evidence="2">AVDCRST_MAG52</strain>
    </source>
</reference>
<feature type="compositionally biased region" description="Basic residues" evidence="1">
    <location>
        <begin position="238"/>
        <end position="262"/>
    </location>
</feature>
<protein>
    <submittedName>
        <fullName evidence="2">Peptidase</fullName>
    </submittedName>
</protein>
<name>A0A6J4I4S8_9ACTN</name>
<feature type="non-terminal residue" evidence="2">
    <location>
        <position position="397"/>
    </location>
</feature>
<gene>
    <name evidence="2" type="ORF">AVDCRST_MAG52-1611</name>
</gene>
<feature type="compositionally biased region" description="Basic and acidic residues" evidence="1">
    <location>
        <begin position="375"/>
        <end position="388"/>
    </location>
</feature>
<feature type="region of interest" description="Disordered" evidence="1">
    <location>
        <begin position="113"/>
        <end position="397"/>
    </location>
</feature>
<feature type="compositionally biased region" description="Basic and acidic residues" evidence="1">
    <location>
        <begin position="227"/>
        <end position="237"/>
    </location>
</feature>
<feature type="region of interest" description="Disordered" evidence="1">
    <location>
        <begin position="1"/>
        <end position="70"/>
    </location>
</feature>
<feature type="compositionally biased region" description="Basic and acidic residues" evidence="1">
    <location>
        <begin position="279"/>
        <end position="288"/>
    </location>
</feature>